<protein>
    <submittedName>
        <fullName evidence="1">Uncharacterized protein</fullName>
    </submittedName>
</protein>
<accession>A0A2G8AYT1</accession>
<dbReference type="InterPro" id="IPR019710">
    <property type="entry name" value="DUF4226"/>
</dbReference>
<dbReference type="Pfam" id="PF10774">
    <property type="entry name" value="DUF4226"/>
    <property type="match status" value="1"/>
</dbReference>
<evidence type="ECO:0000313" key="1">
    <source>
        <dbReference type="EMBL" id="BCO33592.1"/>
    </source>
</evidence>
<dbReference type="AlphaFoldDB" id="A0A2G8AYT1"/>
<sequence>MAEQAGWSVAAIQARQAALARRYSAVNDADRLLVDALVGAHTATVEGVARLDAIAAEIDHAVQNQAALALDTPAGAREFQKFLLTKQREILSVVAHARELDAATKAALEALPERYPVGAS</sequence>
<evidence type="ECO:0000313" key="2">
    <source>
        <dbReference type="Proteomes" id="UP000595446"/>
    </source>
</evidence>
<dbReference type="STRING" id="110505.ACT16_16820"/>
<proteinExistence type="predicted"/>
<dbReference type="Proteomes" id="UP000595446">
    <property type="component" value="Chromosome"/>
</dbReference>
<gene>
    <name evidence="1" type="ORF">MHEC_00250</name>
</gene>
<name>A0A2G8AYT1_9MYCO</name>
<dbReference type="EMBL" id="AP024237">
    <property type="protein sequence ID" value="BCO33592.1"/>
    <property type="molecule type" value="Genomic_DNA"/>
</dbReference>
<keyword evidence="2" id="KW-1185">Reference proteome</keyword>
<dbReference type="RefSeq" id="WP_048892608.1">
    <property type="nucleotide sequence ID" value="NZ_AP024237.1"/>
</dbReference>
<organism evidence="1 2">
    <name type="scientific">Mycobacterium heckeshornense</name>
    <dbReference type="NCBI Taxonomy" id="110505"/>
    <lineage>
        <taxon>Bacteria</taxon>
        <taxon>Bacillati</taxon>
        <taxon>Actinomycetota</taxon>
        <taxon>Actinomycetes</taxon>
        <taxon>Mycobacteriales</taxon>
        <taxon>Mycobacteriaceae</taxon>
        <taxon>Mycobacterium</taxon>
    </lineage>
</organism>
<reference evidence="1 2" key="1">
    <citation type="submission" date="2020-12" db="EMBL/GenBank/DDBJ databases">
        <title>Complete genome sequence of Mycobacterium heckeshornense JCM 15655T, closely related to a pathogenic non-tuberculous mycobacterial species Mycobacterium xenopi.</title>
        <authorList>
            <person name="Yoshida M."/>
            <person name="Fukano H."/>
            <person name="Asakura T."/>
            <person name="Suzuki M."/>
            <person name="Hoshino Y."/>
        </authorList>
    </citation>
    <scope>NUCLEOTIDE SEQUENCE [LARGE SCALE GENOMIC DNA]</scope>
    <source>
        <strain evidence="1 2">JCM 15655</strain>
    </source>
</reference>
<dbReference type="OrthoDB" id="4640076at2"/>